<feature type="non-terminal residue" evidence="1">
    <location>
        <position position="90"/>
    </location>
</feature>
<comment type="caution">
    <text evidence="1">The sequence shown here is derived from an EMBL/GenBank/DDBJ whole genome shotgun (WGS) entry which is preliminary data.</text>
</comment>
<dbReference type="Proteomes" id="UP000276133">
    <property type="component" value="Unassembled WGS sequence"/>
</dbReference>
<reference evidence="1 2" key="1">
    <citation type="journal article" date="2018" name="Sci. Rep.">
        <title>Genomic signatures of local adaptation to the degree of environmental predictability in rotifers.</title>
        <authorList>
            <person name="Franch-Gras L."/>
            <person name="Hahn C."/>
            <person name="Garcia-Roger E.M."/>
            <person name="Carmona M.J."/>
            <person name="Serra M."/>
            <person name="Gomez A."/>
        </authorList>
    </citation>
    <scope>NUCLEOTIDE SEQUENCE [LARGE SCALE GENOMIC DNA]</scope>
    <source>
        <strain evidence="1">HYR1</strain>
    </source>
</reference>
<accession>A0A3M7P599</accession>
<sequence length="90" mass="10130">MNPEGGIGRVCCGATSFITIFRVKYNKKQRISEWPAKPYPVYHWPIFDSKLDEVAGDAQFTSFNDISFTTDRFGNSNSAARINNGVMHLP</sequence>
<dbReference type="EMBL" id="REGN01013424">
    <property type="protein sequence ID" value="RMZ93937.1"/>
    <property type="molecule type" value="Genomic_DNA"/>
</dbReference>
<evidence type="ECO:0000313" key="2">
    <source>
        <dbReference type="Proteomes" id="UP000276133"/>
    </source>
</evidence>
<organism evidence="1 2">
    <name type="scientific">Brachionus plicatilis</name>
    <name type="common">Marine rotifer</name>
    <name type="synonym">Brachionus muelleri</name>
    <dbReference type="NCBI Taxonomy" id="10195"/>
    <lineage>
        <taxon>Eukaryota</taxon>
        <taxon>Metazoa</taxon>
        <taxon>Spiralia</taxon>
        <taxon>Gnathifera</taxon>
        <taxon>Rotifera</taxon>
        <taxon>Eurotatoria</taxon>
        <taxon>Monogononta</taxon>
        <taxon>Pseudotrocha</taxon>
        <taxon>Ploima</taxon>
        <taxon>Brachionidae</taxon>
        <taxon>Brachionus</taxon>
    </lineage>
</organism>
<evidence type="ECO:0000313" key="1">
    <source>
        <dbReference type="EMBL" id="RMZ93937.1"/>
    </source>
</evidence>
<name>A0A3M7P599_BRAPC</name>
<protein>
    <submittedName>
        <fullName evidence="1">Uncharacterized protein</fullName>
    </submittedName>
</protein>
<gene>
    <name evidence="1" type="ORF">BpHYR1_045929</name>
</gene>
<proteinExistence type="predicted"/>
<keyword evidence="2" id="KW-1185">Reference proteome</keyword>
<dbReference type="AlphaFoldDB" id="A0A3M7P599"/>